<accession>I3X8V1</accession>
<dbReference type="KEGG" id="sfd:USDA257_c37580"/>
<evidence type="ECO:0000259" key="1">
    <source>
        <dbReference type="Pfam" id="PF20172"/>
    </source>
</evidence>
<sequence>MENRHPMRSDDFSRYVVKHPASGIYRYYRRVPTVVAHLDKRAHVKKSLKTKDLKTALERAEQVHEAAENFWRALLAGNNNEHAFARY</sequence>
<reference evidence="2 3" key="1">
    <citation type="journal article" date="2012" name="J. Bacteriol.">
        <title>Complete genome sequence of the broad-host-range strain Sinorhizobium fredii USDA257.</title>
        <authorList>
            <person name="Schuldes J."/>
            <person name="Rodriguez Orbegoso M."/>
            <person name="Schmeisser C."/>
            <person name="Krishnan H.B."/>
            <person name="Daniel R."/>
            <person name="Streit W.R."/>
        </authorList>
    </citation>
    <scope>NUCLEOTIDE SEQUENCE [LARGE SCALE GENOMIC DNA]</scope>
    <source>
        <strain evidence="2 3">USDA 257</strain>
    </source>
</reference>
<organism evidence="2 3">
    <name type="scientific">Sinorhizobium fredii (strain USDA 257)</name>
    <dbReference type="NCBI Taxonomy" id="1185652"/>
    <lineage>
        <taxon>Bacteria</taxon>
        <taxon>Pseudomonadati</taxon>
        <taxon>Pseudomonadota</taxon>
        <taxon>Alphaproteobacteria</taxon>
        <taxon>Hyphomicrobiales</taxon>
        <taxon>Rhizobiaceae</taxon>
        <taxon>Sinorhizobium/Ensifer group</taxon>
        <taxon>Sinorhizobium</taxon>
    </lineage>
</organism>
<dbReference type="HOGENOM" id="CLU_2481613_0_0_5"/>
<evidence type="ECO:0000313" key="2">
    <source>
        <dbReference type="EMBL" id="AFL52307.1"/>
    </source>
</evidence>
<gene>
    <name evidence="2" type="ORF">USDA257_c37580</name>
</gene>
<evidence type="ECO:0000313" key="3">
    <source>
        <dbReference type="Proteomes" id="UP000006180"/>
    </source>
</evidence>
<dbReference type="PATRIC" id="fig|1185652.3.peg.3899"/>
<name>I3X8V1_SINF2</name>
<dbReference type="Pfam" id="PF20172">
    <property type="entry name" value="DUF6538"/>
    <property type="match status" value="1"/>
</dbReference>
<feature type="domain" description="DUF6538" evidence="1">
    <location>
        <begin position="19"/>
        <end position="74"/>
    </location>
</feature>
<dbReference type="AlphaFoldDB" id="I3X8V1"/>
<dbReference type="EMBL" id="CP003563">
    <property type="protein sequence ID" value="AFL52307.1"/>
    <property type="molecule type" value="Genomic_DNA"/>
</dbReference>
<dbReference type="Proteomes" id="UP000006180">
    <property type="component" value="Chromosome"/>
</dbReference>
<dbReference type="InterPro" id="IPR046668">
    <property type="entry name" value="DUF6538"/>
</dbReference>
<proteinExistence type="predicted"/>
<protein>
    <submittedName>
        <fullName evidence="2">Phage integrase</fullName>
    </submittedName>
</protein>